<keyword evidence="3 7" id="KW-0238">DNA-binding</keyword>
<dbReference type="CDD" id="cd00383">
    <property type="entry name" value="trans_reg_C"/>
    <property type="match status" value="1"/>
</dbReference>
<keyword evidence="4" id="KW-0804">Transcription</keyword>
<evidence type="ECO:0000256" key="2">
    <source>
        <dbReference type="ARBA" id="ARBA00023015"/>
    </source>
</evidence>
<keyword evidence="11" id="KW-1185">Reference proteome</keyword>
<accession>A0ABT4D7S6</accession>
<dbReference type="CDD" id="cd17574">
    <property type="entry name" value="REC_OmpR"/>
    <property type="match status" value="1"/>
</dbReference>
<dbReference type="Proteomes" id="UP001144612">
    <property type="component" value="Unassembled WGS sequence"/>
</dbReference>
<evidence type="ECO:0000256" key="1">
    <source>
        <dbReference type="ARBA" id="ARBA00018672"/>
    </source>
</evidence>
<dbReference type="SUPFAM" id="SSF46894">
    <property type="entry name" value="C-terminal effector domain of the bipartite response regulators"/>
    <property type="match status" value="1"/>
</dbReference>
<evidence type="ECO:0000256" key="4">
    <source>
        <dbReference type="ARBA" id="ARBA00023163"/>
    </source>
</evidence>
<dbReference type="PANTHER" id="PTHR48111">
    <property type="entry name" value="REGULATOR OF RPOS"/>
    <property type="match status" value="1"/>
</dbReference>
<evidence type="ECO:0000313" key="11">
    <source>
        <dbReference type="Proteomes" id="UP001144612"/>
    </source>
</evidence>
<feature type="modified residue" description="4-aspartylphosphate" evidence="6">
    <location>
        <position position="52"/>
    </location>
</feature>
<dbReference type="SMART" id="SM00448">
    <property type="entry name" value="REC"/>
    <property type="match status" value="1"/>
</dbReference>
<feature type="domain" description="OmpR/PhoB-type" evidence="9">
    <location>
        <begin position="148"/>
        <end position="248"/>
    </location>
</feature>
<comment type="function">
    <text evidence="5">May play the central regulatory role in sporulation. It may be an element of the effector pathway responsible for the activation of sporulation genes in response to nutritional stress. Spo0A may act in concert with spo0H (a sigma factor) to control the expression of some genes that are critical to the sporulation process.</text>
</comment>
<evidence type="ECO:0000256" key="5">
    <source>
        <dbReference type="ARBA" id="ARBA00024867"/>
    </source>
</evidence>
<evidence type="ECO:0000256" key="7">
    <source>
        <dbReference type="PROSITE-ProRule" id="PRU01091"/>
    </source>
</evidence>
<organism evidence="10 11">
    <name type="scientific">Clostridium brassicae</name>
    <dbReference type="NCBI Taxonomy" id="2999072"/>
    <lineage>
        <taxon>Bacteria</taxon>
        <taxon>Bacillati</taxon>
        <taxon>Bacillota</taxon>
        <taxon>Clostridia</taxon>
        <taxon>Eubacteriales</taxon>
        <taxon>Clostridiaceae</taxon>
        <taxon>Clostridium</taxon>
    </lineage>
</organism>
<evidence type="ECO:0000256" key="3">
    <source>
        <dbReference type="ARBA" id="ARBA00023125"/>
    </source>
</evidence>
<name>A0ABT4D7S6_9CLOT</name>
<dbReference type="PROSITE" id="PS50110">
    <property type="entry name" value="RESPONSE_REGULATORY"/>
    <property type="match status" value="1"/>
</dbReference>
<keyword evidence="6" id="KW-0597">Phosphoprotein</keyword>
<reference evidence="10" key="1">
    <citation type="submission" date="2022-12" db="EMBL/GenBank/DDBJ databases">
        <title>Clostridium sp. nov., isolated from industrial wastewater.</title>
        <authorList>
            <person name="Jiayan W."/>
        </authorList>
    </citation>
    <scope>NUCLEOTIDE SEQUENCE</scope>
    <source>
        <strain evidence="10">ZC22-4</strain>
    </source>
</reference>
<dbReference type="PANTHER" id="PTHR48111:SF73">
    <property type="entry name" value="ALKALINE PHOSPHATASE SYNTHESIS TRANSCRIPTIONAL REGULATORY PROTEIN PHOP"/>
    <property type="match status" value="1"/>
</dbReference>
<dbReference type="SUPFAM" id="SSF52172">
    <property type="entry name" value="CheY-like"/>
    <property type="match status" value="1"/>
</dbReference>
<dbReference type="SMART" id="SM00862">
    <property type="entry name" value="Trans_reg_C"/>
    <property type="match status" value="1"/>
</dbReference>
<dbReference type="InterPro" id="IPR039420">
    <property type="entry name" value="WalR-like"/>
</dbReference>
<dbReference type="InterPro" id="IPR001867">
    <property type="entry name" value="OmpR/PhoB-type_DNA-bd"/>
</dbReference>
<feature type="domain" description="Response regulatory" evidence="8">
    <location>
        <begin position="3"/>
        <end position="125"/>
    </location>
</feature>
<dbReference type="Pfam" id="PF00486">
    <property type="entry name" value="Trans_reg_C"/>
    <property type="match status" value="1"/>
</dbReference>
<dbReference type="InterPro" id="IPR011006">
    <property type="entry name" value="CheY-like_superfamily"/>
</dbReference>
<dbReference type="RefSeq" id="WP_268059659.1">
    <property type="nucleotide sequence ID" value="NZ_JAPQFJ010000001.1"/>
</dbReference>
<protein>
    <recommendedName>
        <fullName evidence="1">Stage 0 sporulation protein A homolog</fullName>
    </recommendedName>
</protein>
<dbReference type="Gene3D" id="3.40.50.2300">
    <property type="match status" value="1"/>
</dbReference>
<comment type="caution">
    <text evidence="10">The sequence shown here is derived from an EMBL/GenBank/DDBJ whole genome shotgun (WGS) entry which is preliminary data.</text>
</comment>
<evidence type="ECO:0000259" key="8">
    <source>
        <dbReference type="PROSITE" id="PS50110"/>
    </source>
</evidence>
<evidence type="ECO:0000313" key="10">
    <source>
        <dbReference type="EMBL" id="MCY6957306.1"/>
    </source>
</evidence>
<dbReference type="EMBL" id="JAPQFJ010000001">
    <property type="protein sequence ID" value="MCY6957306.1"/>
    <property type="molecule type" value="Genomic_DNA"/>
</dbReference>
<dbReference type="InterPro" id="IPR016032">
    <property type="entry name" value="Sig_transdc_resp-reg_C-effctor"/>
</dbReference>
<dbReference type="Gene3D" id="6.10.250.690">
    <property type="match status" value="1"/>
</dbReference>
<dbReference type="InterPro" id="IPR036388">
    <property type="entry name" value="WH-like_DNA-bd_sf"/>
</dbReference>
<sequence length="254" mass="28962">MINILLVEDDLALSMGIEYALRSEGFNIDSVRSICDAEAKFKSNKYNMILLDVMLPDGSGYELCKSIRENNLFNNNYDNSTIPIIFLTACDEEANVVLGLDLGGDDYITKPLRIKELVSRINAVLRRRNFSLNTISSKSNNSTFNSNEKLLSSGELTLYPLSCKAIKYDKEISLTSVEYKLLLTFINNPHKVLTRSFLLQNLWDIDGEFVDDNTLSVYIKRLREKIEEDSKSPSYIITLRGLGYKWNKEVRGEL</sequence>
<keyword evidence="2" id="KW-0805">Transcription regulation</keyword>
<dbReference type="InterPro" id="IPR001789">
    <property type="entry name" value="Sig_transdc_resp-reg_receiver"/>
</dbReference>
<evidence type="ECO:0000256" key="6">
    <source>
        <dbReference type="PROSITE-ProRule" id="PRU00169"/>
    </source>
</evidence>
<proteinExistence type="predicted"/>
<dbReference type="Pfam" id="PF00072">
    <property type="entry name" value="Response_reg"/>
    <property type="match status" value="1"/>
</dbReference>
<dbReference type="PROSITE" id="PS51755">
    <property type="entry name" value="OMPR_PHOB"/>
    <property type="match status" value="1"/>
</dbReference>
<evidence type="ECO:0000259" key="9">
    <source>
        <dbReference type="PROSITE" id="PS51755"/>
    </source>
</evidence>
<dbReference type="Gene3D" id="1.10.10.10">
    <property type="entry name" value="Winged helix-like DNA-binding domain superfamily/Winged helix DNA-binding domain"/>
    <property type="match status" value="1"/>
</dbReference>
<gene>
    <name evidence="10" type="ORF">OW729_01660</name>
</gene>
<feature type="DNA-binding region" description="OmpR/PhoB-type" evidence="7">
    <location>
        <begin position="148"/>
        <end position="248"/>
    </location>
</feature>